<dbReference type="EMBL" id="LAUZ02000015">
    <property type="protein sequence ID" value="KKF03257.1"/>
    <property type="molecule type" value="Genomic_DNA"/>
</dbReference>
<dbReference type="RefSeq" id="WP_046361777.1">
    <property type="nucleotide sequence ID" value="NZ_LAUZ02000015.1"/>
</dbReference>
<protein>
    <recommendedName>
        <fullName evidence="3">DUF2191 domain-containing protein</fullName>
    </recommendedName>
</protein>
<evidence type="ECO:0000313" key="2">
    <source>
        <dbReference type="Proteomes" id="UP000034150"/>
    </source>
</evidence>
<gene>
    <name evidence="1" type="ORF">WN67_03950</name>
</gene>
<comment type="caution">
    <text evidence="1">The sequence shown here is derived from an EMBL/GenBank/DDBJ whole genome shotgun (WGS) entry which is preliminary data.</text>
</comment>
<evidence type="ECO:0000313" key="1">
    <source>
        <dbReference type="EMBL" id="KKF03257.1"/>
    </source>
</evidence>
<evidence type="ECO:0008006" key="3">
    <source>
        <dbReference type="Google" id="ProtNLM"/>
    </source>
</evidence>
<reference evidence="1 2" key="1">
    <citation type="journal article" date="2015" name="Genome Announc.">
        <title>Draft Genome Sequence of Mycobacterium obuense Strain UC1, Isolated from Patient Sputum.</title>
        <authorList>
            <person name="Greninger A.L."/>
            <person name="Cunningham G."/>
            <person name="Hsu E.D."/>
            <person name="Yu J.M."/>
            <person name="Chiu C.Y."/>
            <person name="Miller S."/>
        </authorList>
    </citation>
    <scope>NUCLEOTIDE SEQUENCE [LARGE SCALE GENOMIC DNA]</scope>
    <source>
        <strain evidence="1 2">UC1</strain>
    </source>
</reference>
<sequence length="68" mass="7455">MTKRLIDLDDDLLAAAQRELKTAGVSDTVRMALQQAAATSARTRQVAWLQSGALEDMATPEARANVWR</sequence>
<organism evidence="1 2">
    <name type="scientific">Mycolicibacterium obuense</name>
    <dbReference type="NCBI Taxonomy" id="1807"/>
    <lineage>
        <taxon>Bacteria</taxon>
        <taxon>Bacillati</taxon>
        <taxon>Actinomycetota</taxon>
        <taxon>Actinomycetes</taxon>
        <taxon>Mycobacteriales</taxon>
        <taxon>Mycobacteriaceae</taxon>
        <taxon>Mycolicibacterium</taxon>
    </lineage>
</organism>
<keyword evidence="2" id="KW-1185">Reference proteome</keyword>
<dbReference type="PATRIC" id="fig|1807.13.peg.1802"/>
<proteinExistence type="predicted"/>
<name>A0A0M2K1L4_9MYCO</name>
<dbReference type="AlphaFoldDB" id="A0A0M2K1L4"/>
<accession>A0A0M2K1L4</accession>
<dbReference type="Proteomes" id="UP000034150">
    <property type="component" value="Unassembled WGS sequence"/>
</dbReference>